<comment type="caution">
    <text evidence="1">The sequence shown here is derived from an EMBL/GenBank/DDBJ whole genome shotgun (WGS) entry which is preliminary data.</text>
</comment>
<organism evidence="1 2">
    <name type="scientific">Providencia rettgeri</name>
    <dbReference type="NCBI Taxonomy" id="587"/>
    <lineage>
        <taxon>Bacteria</taxon>
        <taxon>Pseudomonadati</taxon>
        <taxon>Pseudomonadota</taxon>
        <taxon>Gammaproteobacteria</taxon>
        <taxon>Enterobacterales</taxon>
        <taxon>Morganellaceae</taxon>
        <taxon>Providencia</taxon>
    </lineage>
</organism>
<evidence type="ECO:0000313" key="1">
    <source>
        <dbReference type="EMBL" id="MBX6979454.1"/>
    </source>
</evidence>
<protein>
    <submittedName>
        <fullName evidence="1">Uncharacterized protein</fullName>
    </submittedName>
</protein>
<proteinExistence type="predicted"/>
<sequence>MSLIKNNNAETIMQITKTTHNFAKQRGLELTTVNNDGTELLCIWEANNDWEWICSFQPVQEQLVFFGNIYLPQKCLNTLPTNIADDKELRAVLVKIADAIKTKS</sequence>
<reference evidence="1" key="1">
    <citation type="submission" date="2019-02" db="EMBL/GenBank/DDBJ databases">
        <title>Genomic characterization of isolates from hospital effluents in KZN, South Africa.</title>
        <authorList>
            <person name="Ntshobeni N."/>
            <person name="Allam M."/>
            <person name="Ismail A."/>
            <person name="Amoako D."/>
            <person name="Essack S."/>
            <person name="Chenia H."/>
        </authorList>
    </citation>
    <scope>NUCLEOTIDE SEQUENCE</scope>
    <source>
        <strain evidence="1">AFE97_S1</strain>
    </source>
</reference>
<accession>A0AAP2JUY9</accession>
<dbReference type="RefSeq" id="WP_207392876.1">
    <property type="nucleotide sequence ID" value="NZ_SHCZ01000007.1"/>
</dbReference>
<evidence type="ECO:0000313" key="2">
    <source>
        <dbReference type="Proteomes" id="UP000824410"/>
    </source>
</evidence>
<gene>
    <name evidence="1" type="ORF">EX242_04115</name>
</gene>
<name>A0AAP2JUY9_PRORE</name>
<dbReference type="Proteomes" id="UP000824410">
    <property type="component" value="Unassembled WGS sequence"/>
</dbReference>
<dbReference type="EMBL" id="SHDO01000004">
    <property type="protein sequence ID" value="MBX6979454.1"/>
    <property type="molecule type" value="Genomic_DNA"/>
</dbReference>
<dbReference type="AlphaFoldDB" id="A0AAP2JUY9"/>